<evidence type="ECO:0000256" key="6">
    <source>
        <dbReference type="ARBA" id="ARBA00023098"/>
    </source>
</evidence>
<evidence type="ECO:0000256" key="4">
    <source>
        <dbReference type="ARBA" id="ARBA00022723"/>
    </source>
</evidence>
<sequence length="241" mass="26131">MGLIIDSIIKAKNANKKLLAVLLDPDKLDLKKIKDVVQHINSNNIDFIFVGGSTVKNGITKRFVREIKAHTNIAIVLFPGDYTQITHNADAVLFLSLLSGRNAEYLIEQQIKSVPLLENSSLEVISTGYILIDGGIETAVQRVSKTLPIPQNNNTKIVDTACAGMYLGNKLIYLEAGSGAKIPVNSNIIKAVSNKINIPLIVGGGIRNQEQLDLAYKNGADLVVIGTAFEENSKILNTIVK</sequence>
<dbReference type="InterPro" id="IPR050064">
    <property type="entry name" value="IGPS_HisA/HisF"/>
</dbReference>
<dbReference type="Gene3D" id="3.20.20.390">
    <property type="entry name" value="FMN-linked oxidoreductases"/>
    <property type="match status" value="1"/>
</dbReference>
<dbReference type="NCBIfam" id="TIGR01768">
    <property type="entry name" value="GGGP-family"/>
    <property type="match status" value="1"/>
</dbReference>
<dbReference type="InterPro" id="IPR008205">
    <property type="entry name" value="GGGP_HepGP_synthase"/>
</dbReference>
<protein>
    <recommendedName>
        <fullName evidence="1">phosphoglycerol geranylgeranyltransferase</fullName>
        <ecNumber evidence="1">2.5.1.41</ecNumber>
    </recommendedName>
</protein>
<evidence type="ECO:0000256" key="1">
    <source>
        <dbReference type="ARBA" id="ARBA00012676"/>
    </source>
</evidence>
<dbReference type="GO" id="GO:0006650">
    <property type="term" value="P:glycerophospholipid metabolic process"/>
    <property type="evidence" value="ECO:0007669"/>
    <property type="project" value="InterPro"/>
</dbReference>
<evidence type="ECO:0000313" key="10">
    <source>
        <dbReference type="EMBL" id="VAV82706.1"/>
    </source>
</evidence>
<dbReference type="Pfam" id="PF01884">
    <property type="entry name" value="PcrB"/>
    <property type="match status" value="1"/>
</dbReference>
<dbReference type="InterPro" id="IPR038597">
    <property type="entry name" value="GGGP/HepGP_synthase_sf"/>
</dbReference>
<evidence type="ECO:0000256" key="5">
    <source>
        <dbReference type="ARBA" id="ARBA00022842"/>
    </source>
</evidence>
<evidence type="ECO:0000256" key="9">
    <source>
        <dbReference type="ARBA" id="ARBA00047288"/>
    </source>
</evidence>
<dbReference type="InterPro" id="IPR010946">
    <property type="entry name" value="GGGP_synth"/>
</dbReference>
<gene>
    <name evidence="10" type="ORF">MNBD_BACTEROID02-1383</name>
</gene>
<proteinExistence type="inferred from homology"/>
<dbReference type="NCBIfam" id="TIGR01769">
    <property type="entry name" value="GGGP"/>
    <property type="match status" value="1"/>
</dbReference>
<dbReference type="PANTHER" id="PTHR21235">
    <property type="entry name" value="IMIDAZOLE GLYCEROL PHOSPHATE SYNTHASE SUBUNIT HISF/H IGP SYNTHASE SUBUNIT HISF/H"/>
    <property type="match status" value="1"/>
</dbReference>
<dbReference type="HAMAP" id="MF_00112">
    <property type="entry name" value="GGGP_HepGP_synthase"/>
    <property type="match status" value="1"/>
</dbReference>
<keyword evidence="4" id="KW-0479">Metal-binding</keyword>
<dbReference type="GO" id="GO:0000287">
    <property type="term" value="F:magnesium ion binding"/>
    <property type="evidence" value="ECO:0007669"/>
    <property type="project" value="InterPro"/>
</dbReference>
<evidence type="ECO:0000256" key="3">
    <source>
        <dbReference type="ARBA" id="ARBA00022679"/>
    </source>
</evidence>
<dbReference type="SUPFAM" id="SSF51395">
    <property type="entry name" value="FMN-linked oxidoreductases"/>
    <property type="match status" value="1"/>
</dbReference>
<dbReference type="EC" id="2.5.1.41" evidence="1"/>
<dbReference type="EMBL" id="UOEB01000028">
    <property type="protein sequence ID" value="VAV82706.1"/>
    <property type="molecule type" value="Genomic_DNA"/>
</dbReference>
<accession>A0A3B0R0E3</accession>
<keyword evidence="2" id="KW-0444">Lipid biosynthesis</keyword>
<dbReference type="PANTHER" id="PTHR21235:SF22">
    <property type="entry name" value="GERANYLGERANYLGLYCERYL PHOSPHATE SYNTHASE"/>
    <property type="match status" value="1"/>
</dbReference>
<reference evidence="10" key="1">
    <citation type="submission" date="2018-06" db="EMBL/GenBank/DDBJ databases">
        <authorList>
            <person name="Zhirakovskaya E."/>
        </authorList>
    </citation>
    <scope>NUCLEOTIDE SEQUENCE</scope>
</reference>
<keyword evidence="7" id="KW-0594">Phospholipid biosynthesis</keyword>
<dbReference type="GO" id="GO:0008654">
    <property type="term" value="P:phospholipid biosynthetic process"/>
    <property type="evidence" value="ECO:0007669"/>
    <property type="project" value="UniProtKB-KW"/>
</dbReference>
<dbReference type="AlphaFoldDB" id="A0A3B0R0E3"/>
<organism evidence="10">
    <name type="scientific">hydrothermal vent metagenome</name>
    <dbReference type="NCBI Taxonomy" id="652676"/>
    <lineage>
        <taxon>unclassified sequences</taxon>
        <taxon>metagenomes</taxon>
        <taxon>ecological metagenomes</taxon>
    </lineage>
</organism>
<evidence type="ECO:0000256" key="7">
    <source>
        <dbReference type="ARBA" id="ARBA00023209"/>
    </source>
</evidence>
<keyword evidence="8" id="KW-1208">Phospholipid metabolism</keyword>
<comment type="catalytic activity">
    <reaction evidence="9">
        <text>sn-glycerol 1-phosphate + (2E,6E,10E)-geranylgeranyl diphosphate = sn-3-O-(geranylgeranyl)glycerol 1-phosphate + diphosphate</text>
        <dbReference type="Rhea" id="RHEA:23404"/>
        <dbReference type="ChEBI" id="CHEBI:33019"/>
        <dbReference type="ChEBI" id="CHEBI:57677"/>
        <dbReference type="ChEBI" id="CHEBI:57685"/>
        <dbReference type="ChEBI" id="CHEBI:58756"/>
        <dbReference type="EC" id="2.5.1.41"/>
    </reaction>
</comment>
<dbReference type="GO" id="GO:0005737">
    <property type="term" value="C:cytoplasm"/>
    <property type="evidence" value="ECO:0007669"/>
    <property type="project" value="InterPro"/>
</dbReference>
<keyword evidence="3 10" id="KW-0808">Transferase</keyword>
<dbReference type="NCBIfam" id="NF003198">
    <property type="entry name" value="PRK04169.1-2"/>
    <property type="match status" value="1"/>
</dbReference>
<name>A0A3B0R0E3_9ZZZZ</name>
<evidence type="ECO:0000256" key="2">
    <source>
        <dbReference type="ARBA" id="ARBA00022516"/>
    </source>
</evidence>
<dbReference type="GO" id="GO:0047294">
    <property type="term" value="F:phosphoglycerol geranylgeranyltransferase activity"/>
    <property type="evidence" value="ECO:0007669"/>
    <property type="project" value="UniProtKB-EC"/>
</dbReference>
<keyword evidence="5" id="KW-0460">Magnesium</keyword>
<evidence type="ECO:0000256" key="8">
    <source>
        <dbReference type="ARBA" id="ARBA00023264"/>
    </source>
</evidence>
<keyword evidence="6" id="KW-0443">Lipid metabolism</keyword>
<dbReference type="GO" id="GO:0000107">
    <property type="term" value="F:imidazoleglycerol-phosphate synthase activity"/>
    <property type="evidence" value="ECO:0007669"/>
    <property type="project" value="TreeGrafter"/>
</dbReference>